<comment type="similarity">
    <text evidence="1">Belongs to the UPF0246 family.</text>
</comment>
<dbReference type="EMBL" id="CP009761">
    <property type="protein sequence ID" value="AIZ36187.1"/>
    <property type="molecule type" value="Genomic_DNA"/>
</dbReference>
<dbReference type="KEGG" id="pmic:NW74_01875"/>
<dbReference type="PANTHER" id="PTHR30283:SF4">
    <property type="entry name" value="PEROXIDE STRESS RESISTANCE PROTEIN YAAA"/>
    <property type="match status" value="1"/>
</dbReference>
<evidence type="ECO:0000256" key="1">
    <source>
        <dbReference type="HAMAP-Rule" id="MF_00652"/>
    </source>
</evidence>
<dbReference type="RefSeq" id="WP_041953609.1">
    <property type="nucleotide sequence ID" value="NZ_CP009761.1"/>
</dbReference>
<dbReference type="OrthoDB" id="9777133at2"/>
<protein>
    <recommendedName>
        <fullName evidence="1">UPF0246 protein NW74_01875</fullName>
    </recommendedName>
</protein>
<dbReference type="GO" id="GO:0005829">
    <property type="term" value="C:cytosol"/>
    <property type="evidence" value="ECO:0007669"/>
    <property type="project" value="TreeGrafter"/>
</dbReference>
<dbReference type="Proteomes" id="UP000031386">
    <property type="component" value="Chromosome"/>
</dbReference>
<reference evidence="2 3" key="1">
    <citation type="submission" date="2014-10" db="EMBL/GenBank/DDBJ databases">
        <title>Complete genome sequence of Parvimonas micra KCOM 1535 (= ChDC B708).</title>
        <authorList>
            <person name="Kook J.-K."/>
            <person name="Park S.-N."/>
            <person name="Lim Y.K."/>
            <person name="Roh H."/>
        </authorList>
    </citation>
    <scope>NUCLEOTIDE SEQUENCE [LARGE SCALE GENOMIC DNA]</scope>
    <source>
        <strain evidence="3">KCOM 1535 / ChDC B708</strain>
    </source>
</reference>
<proteinExistence type="inferred from homology"/>
<name>A0A0B4S035_9FIRM</name>
<evidence type="ECO:0000313" key="2">
    <source>
        <dbReference type="EMBL" id="AIZ36187.1"/>
    </source>
</evidence>
<gene>
    <name evidence="2" type="ORF">NW74_01875</name>
</gene>
<sequence>MKIILSPAKTISKTCERFSLGLDFSDKTNEILKNVPEVLVSKDYCKAFYMYDGMCYKNIKREEFDECDLEYIKEHLIIISALYGVLKPFDLINPYRLDFLMKTKMGNLYNFWKDDIAKNILKDTDFIVNLASDEFSKTVRKYISENQILDFGFYEKVDGKLKKHSTISKKARGMMLNFMTKNKIENIEDIKKFDKDGYGFAEEMSLENKFVFVKNS</sequence>
<organism evidence="2 3">
    <name type="scientific">Parvimonas micra</name>
    <dbReference type="NCBI Taxonomy" id="33033"/>
    <lineage>
        <taxon>Bacteria</taxon>
        <taxon>Bacillati</taxon>
        <taxon>Bacillota</taxon>
        <taxon>Tissierellia</taxon>
        <taxon>Tissierellales</taxon>
        <taxon>Peptoniphilaceae</taxon>
        <taxon>Parvimonas</taxon>
    </lineage>
</organism>
<dbReference type="InterPro" id="IPR005583">
    <property type="entry name" value="YaaA"/>
</dbReference>
<dbReference type="Pfam" id="PF03883">
    <property type="entry name" value="H2O2_YaaD"/>
    <property type="match status" value="1"/>
</dbReference>
<dbReference type="HAMAP" id="MF_00652">
    <property type="entry name" value="UPF0246"/>
    <property type="match status" value="1"/>
</dbReference>
<dbReference type="PANTHER" id="PTHR30283">
    <property type="entry name" value="PEROXIDE STRESS RESPONSE PROTEIN YAAA"/>
    <property type="match status" value="1"/>
</dbReference>
<dbReference type="AlphaFoldDB" id="A0A0B4S035"/>
<keyword evidence="3" id="KW-1185">Reference proteome</keyword>
<dbReference type="GO" id="GO:0033194">
    <property type="term" value="P:response to hydroperoxide"/>
    <property type="evidence" value="ECO:0007669"/>
    <property type="project" value="TreeGrafter"/>
</dbReference>
<accession>A0A0B4S035</accession>
<evidence type="ECO:0000313" key="3">
    <source>
        <dbReference type="Proteomes" id="UP000031386"/>
    </source>
</evidence>